<name>A0ACB9JYR4_9ASTR</name>
<keyword evidence="2" id="KW-1185">Reference proteome</keyword>
<reference evidence="1 2" key="2">
    <citation type="journal article" date="2022" name="Mol. Ecol. Resour.">
        <title>The genomes of chicory, endive, great burdock and yacon provide insights into Asteraceae paleo-polyploidization history and plant inulin production.</title>
        <authorList>
            <person name="Fan W."/>
            <person name="Wang S."/>
            <person name="Wang H."/>
            <person name="Wang A."/>
            <person name="Jiang F."/>
            <person name="Liu H."/>
            <person name="Zhao H."/>
            <person name="Xu D."/>
            <person name="Zhang Y."/>
        </authorList>
    </citation>
    <scope>NUCLEOTIDE SEQUENCE [LARGE SCALE GENOMIC DNA]</scope>
    <source>
        <strain evidence="2">cv. Yunnan</strain>
        <tissue evidence="1">Leaves</tissue>
    </source>
</reference>
<accession>A0ACB9JYR4</accession>
<dbReference type="EMBL" id="CM042019">
    <property type="protein sequence ID" value="KAI3825095.1"/>
    <property type="molecule type" value="Genomic_DNA"/>
</dbReference>
<organism evidence="1 2">
    <name type="scientific">Smallanthus sonchifolius</name>
    <dbReference type="NCBI Taxonomy" id="185202"/>
    <lineage>
        <taxon>Eukaryota</taxon>
        <taxon>Viridiplantae</taxon>
        <taxon>Streptophyta</taxon>
        <taxon>Embryophyta</taxon>
        <taxon>Tracheophyta</taxon>
        <taxon>Spermatophyta</taxon>
        <taxon>Magnoliopsida</taxon>
        <taxon>eudicotyledons</taxon>
        <taxon>Gunneridae</taxon>
        <taxon>Pentapetalae</taxon>
        <taxon>asterids</taxon>
        <taxon>campanulids</taxon>
        <taxon>Asterales</taxon>
        <taxon>Asteraceae</taxon>
        <taxon>Asteroideae</taxon>
        <taxon>Heliantheae alliance</taxon>
        <taxon>Millerieae</taxon>
        <taxon>Smallanthus</taxon>
    </lineage>
</organism>
<proteinExistence type="predicted"/>
<comment type="caution">
    <text evidence="1">The sequence shown here is derived from an EMBL/GenBank/DDBJ whole genome shotgun (WGS) entry which is preliminary data.</text>
</comment>
<evidence type="ECO:0000313" key="1">
    <source>
        <dbReference type="EMBL" id="KAI3825095.1"/>
    </source>
</evidence>
<gene>
    <name evidence="1" type="ORF">L1987_06571</name>
</gene>
<dbReference type="Proteomes" id="UP001056120">
    <property type="component" value="Linkage Group LG02"/>
</dbReference>
<sequence>MICGVGVSVMLTKVDAEKESASVELNDGNEKNFSLSRGCRDGHRFLPAAHVHVESDPNTSCRKMNSPSIRVFFLLPNPTFRSTLSAAFQATYYRSWTSHR</sequence>
<protein>
    <submittedName>
        <fullName evidence="1">Uncharacterized protein</fullName>
    </submittedName>
</protein>
<reference evidence="2" key="1">
    <citation type="journal article" date="2022" name="Mol. Ecol. Resour.">
        <title>The genomes of chicory, endive, great burdock and yacon provide insights into Asteraceae palaeo-polyploidization history and plant inulin production.</title>
        <authorList>
            <person name="Fan W."/>
            <person name="Wang S."/>
            <person name="Wang H."/>
            <person name="Wang A."/>
            <person name="Jiang F."/>
            <person name="Liu H."/>
            <person name="Zhao H."/>
            <person name="Xu D."/>
            <person name="Zhang Y."/>
        </authorList>
    </citation>
    <scope>NUCLEOTIDE SEQUENCE [LARGE SCALE GENOMIC DNA]</scope>
    <source>
        <strain evidence="2">cv. Yunnan</strain>
    </source>
</reference>
<evidence type="ECO:0000313" key="2">
    <source>
        <dbReference type="Proteomes" id="UP001056120"/>
    </source>
</evidence>